<proteinExistence type="predicted"/>
<dbReference type="eggNOG" id="ENOG5030BY9">
    <property type="taxonomic scope" value="Bacteria"/>
</dbReference>
<sequence>MSVTNSFVDMLVKQARTILNTMKDLKWVAGKKGSNRGALIERFTANSHSFNVYTYANEDVKQYTEVQLFKENIILFSKEFDVARFDFDGEVNVDRVQTIYEQVLNSYNEMVISLGFDKEVVNVKNF</sequence>
<accession>A0A0A3I5S6</accession>
<evidence type="ECO:0000313" key="1">
    <source>
        <dbReference type="EMBL" id="KGR78840.1"/>
    </source>
</evidence>
<protein>
    <submittedName>
        <fullName evidence="1">Uncharacterized protein</fullName>
    </submittedName>
</protein>
<name>A0A0A3I5S6_9BACL</name>
<reference evidence="1 2" key="1">
    <citation type="submission" date="2014-02" db="EMBL/GenBank/DDBJ databases">
        <title>Draft genome sequence of Lysinibacillus manganicus DSM 26584T.</title>
        <authorList>
            <person name="Zhang F."/>
            <person name="Wang G."/>
            <person name="Zhang L."/>
        </authorList>
    </citation>
    <scope>NUCLEOTIDE SEQUENCE [LARGE SCALE GENOMIC DNA]</scope>
    <source>
        <strain evidence="1 2">DSM 26584</strain>
    </source>
</reference>
<gene>
    <name evidence="1" type="ORF">CD29_09180</name>
</gene>
<dbReference type="Proteomes" id="UP000030416">
    <property type="component" value="Unassembled WGS sequence"/>
</dbReference>
<organism evidence="1 2">
    <name type="scientific">Ureibacillus manganicus DSM 26584</name>
    <dbReference type="NCBI Taxonomy" id="1384049"/>
    <lineage>
        <taxon>Bacteria</taxon>
        <taxon>Bacillati</taxon>
        <taxon>Bacillota</taxon>
        <taxon>Bacilli</taxon>
        <taxon>Bacillales</taxon>
        <taxon>Caryophanaceae</taxon>
        <taxon>Ureibacillus</taxon>
    </lineage>
</organism>
<comment type="caution">
    <text evidence="1">The sequence shown here is derived from an EMBL/GenBank/DDBJ whole genome shotgun (WGS) entry which is preliminary data.</text>
</comment>
<dbReference type="RefSeq" id="WP_036185524.1">
    <property type="nucleotide sequence ID" value="NZ_AVDA01000009.1"/>
</dbReference>
<dbReference type="OrthoDB" id="2454914at2"/>
<dbReference type="AlphaFoldDB" id="A0A0A3I5S6"/>
<keyword evidence="2" id="KW-1185">Reference proteome</keyword>
<evidence type="ECO:0000313" key="2">
    <source>
        <dbReference type="Proteomes" id="UP000030416"/>
    </source>
</evidence>
<dbReference type="EMBL" id="JPVN01000009">
    <property type="protein sequence ID" value="KGR78840.1"/>
    <property type="molecule type" value="Genomic_DNA"/>
</dbReference>